<organism evidence="2 3">
    <name type="scientific">Mycolicibacterium alvei</name>
    <dbReference type="NCBI Taxonomy" id="67081"/>
    <lineage>
        <taxon>Bacteria</taxon>
        <taxon>Bacillati</taxon>
        <taxon>Actinomycetota</taxon>
        <taxon>Actinomycetes</taxon>
        <taxon>Mycobacteriales</taxon>
        <taxon>Mycobacteriaceae</taxon>
        <taxon>Mycolicibacterium</taxon>
    </lineage>
</organism>
<geneLocation type="plasmid" evidence="2 3">
    <name>pJCM12272</name>
</geneLocation>
<reference evidence="2 3" key="1">
    <citation type="journal article" date="2019" name="Emerg. Microbes Infect.">
        <title>Comprehensive subspecies identification of 175 nontuberculous mycobacteria species based on 7547 genomic profiles.</title>
        <authorList>
            <person name="Matsumoto Y."/>
            <person name="Kinjo T."/>
            <person name="Motooka D."/>
            <person name="Nabeya D."/>
            <person name="Jung N."/>
            <person name="Uechi K."/>
            <person name="Horii T."/>
            <person name="Iida T."/>
            <person name="Fujita J."/>
            <person name="Nakamura S."/>
        </authorList>
    </citation>
    <scope>NUCLEOTIDE SEQUENCE [LARGE SCALE GENOMIC DNA]</scope>
    <source>
        <strain evidence="2 3">JCM 12272</strain>
        <plasmid evidence="2">pJCM12272</plasmid>
    </source>
</reference>
<keyword evidence="3" id="KW-1185">Reference proteome</keyword>
<evidence type="ECO:0000256" key="1">
    <source>
        <dbReference type="SAM" id="Phobius"/>
    </source>
</evidence>
<dbReference type="PROSITE" id="PS51257">
    <property type="entry name" value="PROKAR_LIPOPROTEIN"/>
    <property type="match status" value="1"/>
</dbReference>
<gene>
    <name evidence="2" type="ORF">MALV_55100</name>
</gene>
<feature type="transmembrane region" description="Helical" evidence="1">
    <location>
        <begin position="16"/>
        <end position="38"/>
    </location>
</feature>
<keyword evidence="1" id="KW-0472">Membrane</keyword>
<evidence type="ECO:0000313" key="2">
    <source>
        <dbReference type="EMBL" id="BBX30385.1"/>
    </source>
</evidence>
<evidence type="ECO:0008006" key="4">
    <source>
        <dbReference type="Google" id="ProtNLM"/>
    </source>
</evidence>
<keyword evidence="1" id="KW-0812">Transmembrane</keyword>
<sequence length="187" mass="20060">MFRACRGPALGRASPAAAGLCGVGVAALILVGCSTIVLHPISPEEARRQVVDVSRQITSDLGGEVAEAKFGYQSCGINGTPPFQGHANLGLWMPGADRSREVTADSVLDRLRRHGWKTNPDYHSHAAAFTRDGLDVMVWVIPPPEPGEPPIAHVAIDVYTECRDTFDHRDDGTAFSSTDIRDDVETG</sequence>
<dbReference type="EMBL" id="AP022566">
    <property type="protein sequence ID" value="BBX30385.1"/>
    <property type="molecule type" value="Genomic_DNA"/>
</dbReference>
<proteinExistence type="predicted"/>
<dbReference type="AlphaFoldDB" id="A0A6N4V241"/>
<name>A0A6N4V241_9MYCO</name>
<dbReference type="KEGG" id="malv:MALV_55100"/>
<accession>A0A6N4V241</accession>
<protein>
    <recommendedName>
        <fullName evidence="4">Lipoprotein LppJ</fullName>
    </recommendedName>
</protein>
<keyword evidence="2" id="KW-0614">Plasmid</keyword>
<keyword evidence="1" id="KW-1133">Transmembrane helix</keyword>
<dbReference type="Proteomes" id="UP000466906">
    <property type="component" value="Plasmid pJCM12272"/>
</dbReference>
<evidence type="ECO:0000313" key="3">
    <source>
        <dbReference type="Proteomes" id="UP000466906"/>
    </source>
</evidence>